<evidence type="ECO:0000313" key="2">
    <source>
        <dbReference type="Proteomes" id="UP000054166"/>
    </source>
</evidence>
<dbReference type="EMBL" id="KN832980">
    <property type="protein sequence ID" value="KIM86901.1"/>
    <property type="molecule type" value="Genomic_DNA"/>
</dbReference>
<keyword evidence="2" id="KW-1185">Reference proteome</keyword>
<evidence type="ECO:0000313" key="1">
    <source>
        <dbReference type="EMBL" id="KIM86901.1"/>
    </source>
</evidence>
<dbReference type="STRING" id="765440.A0A0C3G8C3"/>
<organism evidence="1 2">
    <name type="scientific">Piloderma croceum (strain F 1598)</name>
    <dbReference type="NCBI Taxonomy" id="765440"/>
    <lineage>
        <taxon>Eukaryota</taxon>
        <taxon>Fungi</taxon>
        <taxon>Dikarya</taxon>
        <taxon>Basidiomycota</taxon>
        <taxon>Agaricomycotina</taxon>
        <taxon>Agaricomycetes</taxon>
        <taxon>Agaricomycetidae</taxon>
        <taxon>Atheliales</taxon>
        <taxon>Atheliaceae</taxon>
        <taxon>Piloderma</taxon>
    </lineage>
</organism>
<sequence length="81" mass="8722">MVLKHEAPYSMSRPGLIAFRGGSYCQNFGITAMNSVSILPGDVVATVPTIHYFDDVAHVVIMDDCGAGVLTLKQLMIENPP</sequence>
<dbReference type="Proteomes" id="UP000054166">
    <property type="component" value="Unassembled WGS sequence"/>
</dbReference>
<accession>A0A0C3G8C3</accession>
<gene>
    <name evidence="1" type="ORF">PILCRDRAFT_4159</name>
</gene>
<reference evidence="1 2" key="1">
    <citation type="submission" date="2014-04" db="EMBL/GenBank/DDBJ databases">
        <authorList>
            <consortium name="DOE Joint Genome Institute"/>
            <person name="Kuo A."/>
            <person name="Tarkka M."/>
            <person name="Buscot F."/>
            <person name="Kohler A."/>
            <person name="Nagy L.G."/>
            <person name="Floudas D."/>
            <person name="Copeland A."/>
            <person name="Barry K.W."/>
            <person name="Cichocki N."/>
            <person name="Veneault-Fourrey C."/>
            <person name="LaButti K."/>
            <person name="Lindquist E.A."/>
            <person name="Lipzen A."/>
            <person name="Lundell T."/>
            <person name="Morin E."/>
            <person name="Murat C."/>
            <person name="Sun H."/>
            <person name="Tunlid A."/>
            <person name="Henrissat B."/>
            <person name="Grigoriev I.V."/>
            <person name="Hibbett D.S."/>
            <person name="Martin F."/>
            <person name="Nordberg H.P."/>
            <person name="Cantor M.N."/>
            <person name="Hua S.X."/>
        </authorList>
    </citation>
    <scope>NUCLEOTIDE SEQUENCE [LARGE SCALE GENOMIC DNA]</scope>
    <source>
        <strain evidence="1 2">F 1598</strain>
    </source>
</reference>
<proteinExistence type="predicted"/>
<dbReference type="OrthoDB" id="25129at2759"/>
<protein>
    <submittedName>
        <fullName evidence="1">Uncharacterized protein</fullName>
    </submittedName>
</protein>
<dbReference type="InParanoid" id="A0A0C3G8C3"/>
<name>A0A0C3G8C3_PILCF</name>
<reference evidence="2" key="2">
    <citation type="submission" date="2015-01" db="EMBL/GenBank/DDBJ databases">
        <title>Evolutionary Origins and Diversification of the Mycorrhizal Mutualists.</title>
        <authorList>
            <consortium name="DOE Joint Genome Institute"/>
            <consortium name="Mycorrhizal Genomics Consortium"/>
            <person name="Kohler A."/>
            <person name="Kuo A."/>
            <person name="Nagy L.G."/>
            <person name="Floudas D."/>
            <person name="Copeland A."/>
            <person name="Barry K.W."/>
            <person name="Cichocki N."/>
            <person name="Veneault-Fourrey C."/>
            <person name="LaButti K."/>
            <person name="Lindquist E.A."/>
            <person name="Lipzen A."/>
            <person name="Lundell T."/>
            <person name="Morin E."/>
            <person name="Murat C."/>
            <person name="Riley R."/>
            <person name="Ohm R."/>
            <person name="Sun H."/>
            <person name="Tunlid A."/>
            <person name="Henrissat B."/>
            <person name="Grigoriev I.V."/>
            <person name="Hibbett D.S."/>
            <person name="Martin F."/>
        </authorList>
    </citation>
    <scope>NUCLEOTIDE SEQUENCE [LARGE SCALE GENOMIC DNA]</scope>
    <source>
        <strain evidence="2">F 1598</strain>
    </source>
</reference>
<dbReference type="AlphaFoldDB" id="A0A0C3G8C3"/>
<dbReference type="HOGENOM" id="CLU_2574690_0_0_1"/>